<dbReference type="InterPro" id="IPR002922">
    <property type="entry name" value="Thi4_fam"/>
</dbReference>
<dbReference type="NCBIfam" id="TIGR00292">
    <property type="entry name" value="sulfide-dependent adenosine diphosphate thiazole synthase"/>
    <property type="match status" value="1"/>
</dbReference>
<accession>A0A812JXT5</accession>
<feature type="compositionally biased region" description="Polar residues" evidence="6">
    <location>
        <begin position="1996"/>
        <end position="2014"/>
    </location>
</feature>
<dbReference type="Pfam" id="PF00397">
    <property type="entry name" value="WW"/>
    <property type="match status" value="1"/>
</dbReference>
<evidence type="ECO:0000256" key="7">
    <source>
        <dbReference type="SAM" id="Phobius"/>
    </source>
</evidence>
<dbReference type="PROSITE" id="PS01159">
    <property type="entry name" value="WW_DOMAIN_1"/>
    <property type="match status" value="1"/>
</dbReference>
<feature type="region of interest" description="Disordered" evidence="6">
    <location>
        <begin position="1754"/>
        <end position="1796"/>
    </location>
</feature>
<sequence>MADVRYGGTQSHSRRLCTLKIFGTSEVLQIPIEVTTKVLAVRQLVSSRFGLEPESLTFVVKAASSTRVLRDPDEIPSQVIVRGPLNSWQKQKTVYPHPHCIIGTGHGGLKQGLAFLKDGIQDFVIYDKLGRIGGAAWVINANPTSKLQTELGVYHLQYDPDCLVPKDMKTWPTRDDLLDHFERVCRDFGLLGHIHLNTEVTRIDRINLKMLEPEASPRKYVYKVSLKRPVLKKADPVSRGEEGEASAKAPAVGDPLGLGFDEPELEEPPDPEEIQPPEDEDIQILDFSTIECYPGGLTDNLRMEFRGEDIFEGNIGYGMFDEFDYTSVTNSAVAIFGMGAFGVENVRTCLEHGASKVTIICRRRNIAIPRVVDWFINQSLYPPPAAMVLDAMKPMYNFLDLNVWDFYAVQANSDRTTATIRQKSRFGIGDFYFLATCYGKAETVVGEIKRLRANDILMETSESVAAEHFIKVLGFKADPKIDKLFGTREMVGFFPNGDWRTWVCCEFPGIDAGRFGGTSLSPAAITNAEMMKWCINYPREMLALLDANVLPRQKADSKTGRPAYQYEPRAGAQISMVTIGSLPGLAELPENGALLKRQKMLTAHPMEVYIDECANEWYDYCQMFQERGDDRPFPTYPYTHEYVRELCNRNDREGKEESDAMAARAAASALIFQLTAIVVSQTSPWAISPDTCRALPCDACGAGTVLPQGHSGTASEAQPTWRCASCSRDTLSGDLHRSTAEAQLTHRILLELKPPRGVPKASPEELVALAADVRSRLGDQHWISAAAALVLHFRCRPEGGLLNPLSVACGCRFLGWLLDRKLPLPPAPIVRTPIAVAIDCIAWLGQVPGVASGASQAFRWRDQTITDHRSIASRLLQDWLLPIFMATGGTIAKVANTGARVASLKEKILKHLMQQNSSEECKLREEKHMRALQQEAGCQGFAIAADLVSRPIGRTAGILFRLWLTYQGTNVWFREIGLAASGRAAMAVSDGIALQSMAGPTTSQDPLTALLGTYGKIADADGKSLCDTCAKSRPFVRYRLPRLDLGRQLESRVLRFSATTQLCRAQASTEAWSEEERSAYVGKLLRMQPGQPGAEKAVAQFLKDLLGDVSLPEPWVMLRSSRGRVFFCNMATRRTTWDHPLEGSLLEAATICKQVLQLDEPWRANLTAHLLEVVAEDEEDFLGKWDSVPAGDGLEQFRHTETGLFSWTPPREIAAGLFQCKRAALAKLCDDRYVRQLQLQDPPPAVQLEARKKNISAAIRMLMEAVDDTSQGSRTPSRPASEILPRHVLSGTTSALLAQSDKPKSAHSPAPNEVEVRSMAAASEETPLLARKPDGEENFDSMNYDARKLVTFEVFWNFSGTVWMKSSLWKMMGILLMIALCIASSVALMVSDPAELDVGRFQRISTFLEVVVGLLLGFFLSSSVQRWYNCTNGFLELFDAIRSLHMQLNALGVPKERLRLCLRYCVVSAHCLDNDLIASAMAPSERVEFLRGQWDNLAADAEDGDVFTDRSKSFATLLPSEREILKKIEDPAQTLWVWVTSLLTRMAADGETPPIPSPTYGRIITIAEQAYSGIRTVRASIRVQPPYVHVQMMAALVLVNNLINAVSFGMTAGVTVSMCLARYHISPNASKTPGSDDVSHSLQDLAVGLILATVGPFLYQALLEVAVCIAQPFTAAGHDSKSPGRIPTEKLLRNLEKDLRDIEHMSLNLPWWKQTYFKPACPAGKALSATSGETPLDSRADTPSAHSRTWEAPLLEGDGNLEAEEPNHVDPKPTEEQQEQQLPQDHQEAAQQDLRDDQSAKFVIHDDDDTCEPHARGVVEAEVLPNPAEAVAQASTKIDESKQQAVTPQVPRELQEFETAVLAFAQALDADVQVGDDDKPHRASQTHCRQAHDEQDWSAPSRPAPPTTTEENLGGDLPDGHGHEEQCAAELPGRGTWTSEDSVTRAEPSCEAGSPSAEPRAGEEELALAALALLQLMSPRIKEETLTEGGLGEAAQVTQTTSSTDADGSLTAPAQDQASLELAESKEAVFSRQDEAIVAWQDFIASHLSRLESTPGMLAKGKLSKFLQLLGMNAADIDEALDAAQVADAEGFIDYRAFLKWNRVSNAWHAWQSIAAHPCICPEADHPEPQLQAVPCSGAWGILGHHDLRLEVSHLKEMGLAGELIWPGALSSLDTVIAALPWDAAGRAAARCCAARSRLRGIQPRATLARSSSTRSWLALFRCASKSGPPWCNSGGLSRAVAACLLRPSRDVGGECRSEHGCGRTRRPCIAMGTWSGSVRRFAGPINAVCWNSIIASSGASWPKALNLVDVSKQDAAETNLVALTAAFIVTSAWRASTGLAEQWDAPAYGAAFTKLGAFGEPVPQSDATEVTEEAYAESAKVGKAAGTPSAGQRRPRAPRAATECCGRWCVLTEFCLEEELEHLAAEESQLCQGLGRLTSAMFMRRSASLLRLPAVRAKSALVTAMPSDPAYVANKLAQFDAMQFTPIRESTVSREMTRRYMSEMIDYAETDVCIVGAGSAGLSCAYELSKHPDIKVAIVEQNVAPGGGCWLGGQLMSSMVVRKPADEFLDELEVPYDDKGDYVVVKHAALFMSSVLRKALLAPNVKLFNAVAVEDLLVKQEADGVAVRGVVTNWSLVTQNHDTQSCMDPQVMEAKVVVTATGHDGPMGASSAKRLESLGALPSGLPGMGALDMNTAEDAVVQMTSEVVPGLIFAGMEVAEARGCNRMGPTFGAMLLSGQKAANLAIQALKR</sequence>
<feature type="transmembrane region" description="Helical" evidence="7">
    <location>
        <begin position="1401"/>
        <end position="1420"/>
    </location>
</feature>
<keyword evidence="2" id="KW-0479">Metal-binding</keyword>
<dbReference type="GO" id="GO:0046872">
    <property type="term" value="F:metal ion binding"/>
    <property type="evidence" value="ECO:0007669"/>
    <property type="project" value="UniProtKB-KW"/>
</dbReference>
<dbReference type="SMART" id="SM00456">
    <property type="entry name" value="WW"/>
    <property type="match status" value="1"/>
</dbReference>
<dbReference type="SUPFAM" id="SSF51905">
    <property type="entry name" value="FAD/NAD(P)-binding domain"/>
    <property type="match status" value="2"/>
</dbReference>
<gene>
    <name evidence="9" type="primary">THI1-2</name>
    <name evidence="9" type="ORF">SNEC2469_LOCUS2502</name>
</gene>
<feature type="region of interest" description="Disordered" evidence="6">
    <location>
        <begin position="234"/>
        <end position="277"/>
    </location>
</feature>
<dbReference type="Gene3D" id="6.10.250.2840">
    <property type="match status" value="1"/>
</dbReference>
<keyword evidence="5" id="KW-0520">NAD</keyword>
<feature type="region of interest" description="Disordered" evidence="6">
    <location>
        <begin position="1986"/>
        <end position="2014"/>
    </location>
</feature>
<dbReference type="PANTHER" id="PTHR43422">
    <property type="entry name" value="THIAMINE THIAZOLE SYNTHASE"/>
    <property type="match status" value="1"/>
</dbReference>
<dbReference type="InterPro" id="IPR036020">
    <property type="entry name" value="WW_dom_sf"/>
</dbReference>
<feature type="compositionally biased region" description="Basic and acidic residues" evidence="6">
    <location>
        <begin position="1765"/>
        <end position="1775"/>
    </location>
</feature>
<evidence type="ECO:0000259" key="8">
    <source>
        <dbReference type="PROSITE" id="PS50020"/>
    </source>
</evidence>
<evidence type="ECO:0000313" key="9">
    <source>
        <dbReference type="EMBL" id="CAE7216158.1"/>
    </source>
</evidence>
<feature type="domain" description="WW" evidence="8">
    <location>
        <begin position="1109"/>
        <end position="1142"/>
    </location>
</feature>
<dbReference type="Gene3D" id="2.20.70.10">
    <property type="match status" value="1"/>
</dbReference>
<dbReference type="Proteomes" id="UP000601435">
    <property type="component" value="Unassembled WGS sequence"/>
</dbReference>
<feature type="transmembrane region" description="Helical" evidence="7">
    <location>
        <begin position="1368"/>
        <end position="1389"/>
    </location>
</feature>
<dbReference type="PANTHER" id="PTHR43422:SF3">
    <property type="entry name" value="THIAMINE THIAZOLE SYNTHASE"/>
    <property type="match status" value="1"/>
</dbReference>
<comment type="caution">
    <text evidence="9">The sequence shown here is derived from an EMBL/GenBank/DDBJ whole genome shotgun (WGS) entry which is preliminary data.</text>
</comment>
<dbReference type="GO" id="GO:0005254">
    <property type="term" value="F:chloride channel activity"/>
    <property type="evidence" value="ECO:0007669"/>
    <property type="project" value="InterPro"/>
</dbReference>
<evidence type="ECO:0000256" key="4">
    <source>
        <dbReference type="ARBA" id="ARBA00023004"/>
    </source>
</evidence>
<feature type="compositionally biased region" description="Basic and acidic residues" evidence="6">
    <location>
        <begin position="1785"/>
        <end position="1796"/>
    </location>
</feature>
<keyword evidence="10" id="KW-1185">Reference proteome</keyword>
<keyword evidence="1" id="KW-0808">Transferase</keyword>
<dbReference type="InterPro" id="IPR001202">
    <property type="entry name" value="WW_dom"/>
</dbReference>
<feature type="region of interest" description="Disordered" evidence="6">
    <location>
        <begin position="1298"/>
        <end position="1334"/>
    </location>
</feature>
<keyword evidence="7" id="KW-1133">Transmembrane helix</keyword>
<dbReference type="Pfam" id="PF01946">
    <property type="entry name" value="Thi4"/>
    <property type="match status" value="1"/>
</dbReference>
<dbReference type="GO" id="GO:0009228">
    <property type="term" value="P:thiamine biosynthetic process"/>
    <property type="evidence" value="ECO:0007669"/>
    <property type="project" value="UniProtKB-KW"/>
</dbReference>
<evidence type="ECO:0000256" key="6">
    <source>
        <dbReference type="SAM" id="MobiDB-lite"/>
    </source>
</evidence>
<name>A0A812JXT5_9DINO</name>
<proteinExistence type="predicted"/>
<keyword evidence="7" id="KW-0472">Membrane</keyword>
<evidence type="ECO:0000256" key="5">
    <source>
        <dbReference type="ARBA" id="ARBA00023027"/>
    </source>
</evidence>
<evidence type="ECO:0000256" key="3">
    <source>
        <dbReference type="ARBA" id="ARBA00022977"/>
    </source>
</evidence>
<dbReference type="SUPFAM" id="SSF51045">
    <property type="entry name" value="WW domain"/>
    <property type="match status" value="1"/>
</dbReference>
<dbReference type="CDD" id="cd00201">
    <property type="entry name" value="WW"/>
    <property type="match status" value="1"/>
</dbReference>
<dbReference type="PROSITE" id="PS50020">
    <property type="entry name" value="WW_DOMAIN_2"/>
    <property type="match status" value="1"/>
</dbReference>
<dbReference type="OrthoDB" id="436838at2759"/>
<dbReference type="Gene3D" id="3.50.50.60">
    <property type="entry name" value="FAD/NAD(P)-binding domain"/>
    <property type="match status" value="2"/>
</dbReference>
<organism evidence="9 10">
    <name type="scientific">Symbiodinium necroappetens</name>
    <dbReference type="NCBI Taxonomy" id="1628268"/>
    <lineage>
        <taxon>Eukaryota</taxon>
        <taxon>Sar</taxon>
        <taxon>Alveolata</taxon>
        <taxon>Dinophyceae</taxon>
        <taxon>Suessiales</taxon>
        <taxon>Symbiodiniaceae</taxon>
        <taxon>Symbiodinium</taxon>
    </lineage>
</organism>
<feature type="compositionally biased region" description="Acidic residues" evidence="6">
    <location>
        <begin position="261"/>
        <end position="277"/>
    </location>
</feature>
<dbReference type="EMBL" id="CAJNJA010006821">
    <property type="protein sequence ID" value="CAE7216158.1"/>
    <property type="molecule type" value="Genomic_DNA"/>
</dbReference>
<keyword evidence="4" id="KW-0408">Iron</keyword>
<dbReference type="InterPro" id="IPR036188">
    <property type="entry name" value="FAD/NAD-bd_sf"/>
</dbReference>
<keyword evidence="7" id="KW-0812">Transmembrane</keyword>
<protein>
    <submittedName>
        <fullName evidence="9">THI1-2 protein</fullName>
    </submittedName>
</protein>
<feature type="region of interest" description="Disordered" evidence="6">
    <location>
        <begin position="1728"/>
        <end position="1747"/>
    </location>
</feature>
<evidence type="ECO:0000256" key="2">
    <source>
        <dbReference type="ARBA" id="ARBA00022723"/>
    </source>
</evidence>
<feature type="region of interest" description="Disordered" evidence="6">
    <location>
        <begin position="1874"/>
        <end position="1962"/>
    </location>
</feature>
<dbReference type="GO" id="GO:0016740">
    <property type="term" value="F:transferase activity"/>
    <property type="evidence" value="ECO:0007669"/>
    <property type="project" value="UniProtKB-KW"/>
</dbReference>
<evidence type="ECO:0000313" key="10">
    <source>
        <dbReference type="Proteomes" id="UP000601435"/>
    </source>
</evidence>
<keyword evidence="3" id="KW-0784">Thiamine biosynthesis</keyword>
<reference evidence="9" key="1">
    <citation type="submission" date="2021-02" db="EMBL/GenBank/DDBJ databases">
        <authorList>
            <person name="Dougan E. K."/>
            <person name="Rhodes N."/>
            <person name="Thang M."/>
            <person name="Chan C."/>
        </authorList>
    </citation>
    <scope>NUCLEOTIDE SEQUENCE</scope>
</reference>
<evidence type="ECO:0000256" key="1">
    <source>
        <dbReference type="ARBA" id="ARBA00022679"/>
    </source>
</evidence>